<dbReference type="SMART" id="SM00849">
    <property type="entry name" value="Lactamase_B"/>
    <property type="match status" value="1"/>
</dbReference>
<dbReference type="AlphaFoldDB" id="A0A133KAQ8"/>
<evidence type="ECO:0000313" key="1">
    <source>
        <dbReference type="EMBL" id="KWZ76658.1"/>
    </source>
</evidence>
<sequence length="249" mass="27430">MEKTMQMGGIQLKKIAEGVAMLEINLNHFIIHPTLIWDEQKAVLVDAGMPGSLDLIHAEMEKAGVPFEKLDAVILTHQDMDHIGSVPEILAESGHSITVYAHGLDKPYIEGERLLIKADPEKIDPARWESMPEEMKQMYLNPPKAKVDKVIGDGEVLPFGGGIEVIFTPGHTPGHCCLYLKKSKTLIAADAMVADNGKLHGPRQQVTPDMGTAMASLKKLLDFDIESVICYHGGLCYENVNEQIRKLAK</sequence>
<name>A0A133KAQ8_HEYCO</name>
<gene>
    <name evidence="1" type="ORF">HMPREF3213_03710</name>
</gene>
<dbReference type="InterPro" id="IPR001279">
    <property type="entry name" value="Metallo-B-lactamas"/>
</dbReference>
<proteinExistence type="predicted"/>
<organism evidence="1 2">
    <name type="scientific">Heyndrickxia coagulans</name>
    <name type="common">Weizmannia coagulans</name>
    <dbReference type="NCBI Taxonomy" id="1398"/>
    <lineage>
        <taxon>Bacteria</taxon>
        <taxon>Bacillati</taxon>
        <taxon>Bacillota</taxon>
        <taxon>Bacilli</taxon>
        <taxon>Bacillales</taxon>
        <taxon>Bacillaceae</taxon>
        <taxon>Heyndrickxia</taxon>
    </lineage>
</organism>
<dbReference type="Pfam" id="PF00753">
    <property type="entry name" value="Lactamase_B"/>
    <property type="match status" value="1"/>
</dbReference>
<dbReference type="PANTHER" id="PTHR42951:SF15">
    <property type="entry name" value="METALLO-BETA-LACTAMASE SUPERFAMILY PROTEIN"/>
    <property type="match status" value="1"/>
</dbReference>
<reference evidence="2" key="1">
    <citation type="submission" date="2016-01" db="EMBL/GenBank/DDBJ databases">
        <authorList>
            <person name="Mitreva M."/>
            <person name="Pepin K.H."/>
            <person name="Mihindukulasuriya K.A."/>
            <person name="Fulton R."/>
            <person name="Fronick C."/>
            <person name="O'Laughlin M."/>
            <person name="Miner T."/>
            <person name="Herter B."/>
            <person name="Rosa B.A."/>
            <person name="Cordes M."/>
            <person name="Tomlinson C."/>
            <person name="Wollam A."/>
            <person name="Palsikar V.B."/>
            <person name="Mardis E.R."/>
            <person name="Wilson R.K."/>
        </authorList>
    </citation>
    <scope>NUCLEOTIDE SEQUENCE [LARGE SCALE GENOMIC DNA]</scope>
    <source>
        <strain evidence="2">GED7749B</strain>
    </source>
</reference>
<evidence type="ECO:0000313" key="2">
    <source>
        <dbReference type="Proteomes" id="UP000070376"/>
    </source>
</evidence>
<dbReference type="EMBL" id="LRPN01000190">
    <property type="protein sequence ID" value="KWZ76658.1"/>
    <property type="molecule type" value="Genomic_DNA"/>
</dbReference>
<dbReference type="SUPFAM" id="SSF56281">
    <property type="entry name" value="Metallo-hydrolase/oxidoreductase"/>
    <property type="match status" value="1"/>
</dbReference>
<dbReference type="CDD" id="cd07721">
    <property type="entry name" value="yflN-like_MBL-fold"/>
    <property type="match status" value="1"/>
</dbReference>
<dbReference type="PATRIC" id="fig|1398.22.peg.3715"/>
<protein>
    <submittedName>
        <fullName evidence="1">Metallo-beta-lactamase domain protein</fullName>
    </submittedName>
</protein>
<dbReference type="InterPro" id="IPR036866">
    <property type="entry name" value="RibonucZ/Hydroxyglut_hydro"/>
</dbReference>
<dbReference type="InterPro" id="IPR050855">
    <property type="entry name" value="NDM-1-like"/>
</dbReference>
<comment type="caution">
    <text evidence="1">The sequence shown here is derived from an EMBL/GenBank/DDBJ whole genome shotgun (WGS) entry which is preliminary data.</text>
</comment>
<dbReference type="PANTHER" id="PTHR42951">
    <property type="entry name" value="METALLO-BETA-LACTAMASE DOMAIN-CONTAINING"/>
    <property type="match status" value="1"/>
</dbReference>
<dbReference type="Gene3D" id="3.60.15.10">
    <property type="entry name" value="Ribonuclease Z/Hydroxyacylglutathione hydrolase-like"/>
    <property type="match status" value="1"/>
</dbReference>
<dbReference type="Proteomes" id="UP000070376">
    <property type="component" value="Unassembled WGS sequence"/>
</dbReference>
<accession>A0A133KAQ8</accession>